<reference evidence="1 2" key="1">
    <citation type="journal article" date="2024" name="Int. J. Syst. Evol. Microbiol.">
        <title>Paenibacillus hexagrammi sp. nov., a novel bacterium isolated from the gut content of Hexagrammos agrammus.</title>
        <authorList>
            <person name="Jung H.K."/>
            <person name="Kim D.G."/>
            <person name="Zin H."/>
            <person name="Park J."/>
            <person name="Jung H."/>
            <person name="Kim Y.O."/>
            <person name="Kong H.J."/>
            <person name="Kim J.W."/>
            <person name="Kim Y.S."/>
        </authorList>
    </citation>
    <scope>NUCLEOTIDE SEQUENCE [LARGE SCALE GENOMIC DNA]</scope>
    <source>
        <strain evidence="1 2">YPD9-1</strain>
    </source>
</reference>
<protein>
    <recommendedName>
        <fullName evidence="3">Sporulation inhibitor A</fullName>
    </recommendedName>
</protein>
<sequence length="62" mass="7562">MSSFMHINDEKLLEAVVKVMRDVDGYEYDFLRILLDEVERRGLREQMYDLLENRREDVPEKL</sequence>
<keyword evidence="2" id="KW-1185">Reference proteome</keyword>
<dbReference type="RefSeq" id="WP_235121459.1">
    <property type="nucleotide sequence ID" value="NZ_CP090978.1"/>
</dbReference>
<dbReference type="EMBL" id="CP090978">
    <property type="protein sequence ID" value="UJF34886.1"/>
    <property type="molecule type" value="Genomic_DNA"/>
</dbReference>
<proteinExistence type="predicted"/>
<evidence type="ECO:0008006" key="3">
    <source>
        <dbReference type="Google" id="ProtNLM"/>
    </source>
</evidence>
<evidence type="ECO:0000313" key="2">
    <source>
        <dbReference type="Proteomes" id="UP001649230"/>
    </source>
</evidence>
<evidence type="ECO:0000313" key="1">
    <source>
        <dbReference type="EMBL" id="UJF34886.1"/>
    </source>
</evidence>
<accession>A0ABY3SLQ8</accession>
<gene>
    <name evidence="1" type="ORF">L0M14_06970</name>
</gene>
<name>A0ABY3SLQ8_9BACL</name>
<organism evidence="1 2">
    <name type="scientific">Paenibacillus hexagrammi</name>
    <dbReference type="NCBI Taxonomy" id="2908839"/>
    <lineage>
        <taxon>Bacteria</taxon>
        <taxon>Bacillati</taxon>
        <taxon>Bacillota</taxon>
        <taxon>Bacilli</taxon>
        <taxon>Bacillales</taxon>
        <taxon>Paenibacillaceae</taxon>
        <taxon>Paenibacillus</taxon>
    </lineage>
</organism>
<dbReference type="Proteomes" id="UP001649230">
    <property type="component" value="Chromosome"/>
</dbReference>